<gene>
    <name evidence="2" type="ORF">L195_g003151</name>
    <name evidence="3" type="ORF">L195_g003247</name>
    <name evidence="4" type="ORF">L195_g009837</name>
</gene>
<name>A0A2K3NUQ5_TRIPR</name>
<feature type="signal peptide" evidence="1">
    <location>
        <begin position="1"/>
        <end position="27"/>
    </location>
</feature>
<sequence>MVDCVPSLSCGLCSLTVMLGLWQTCNDVYVQVFWFEMGTVGSRLNHNSQSQTAESRSRHQNWDSGIVYSRTAAI</sequence>
<organism evidence="3 5">
    <name type="scientific">Trifolium pratense</name>
    <name type="common">Red clover</name>
    <dbReference type="NCBI Taxonomy" id="57577"/>
    <lineage>
        <taxon>Eukaryota</taxon>
        <taxon>Viridiplantae</taxon>
        <taxon>Streptophyta</taxon>
        <taxon>Embryophyta</taxon>
        <taxon>Tracheophyta</taxon>
        <taxon>Spermatophyta</taxon>
        <taxon>Magnoliopsida</taxon>
        <taxon>eudicotyledons</taxon>
        <taxon>Gunneridae</taxon>
        <taxon>Pentapetalae</taxon>
        <taxon>rosids</taxon>
        <taxon>fabids</taxon>
        <taxon>Fabales</taxon>
        <taxon>Fabaceae</taxon>
        <taxon>Papilionoideae</taxon>
        <taxon>50 kb inversion clade</taxon>
        <taxon>NPAAA clade</taxon>
        <taxon>Hologalegina</taxon>
        <taxon>IRL clade</taxon>
        <taxon>Trifolieae</taxon>
        <taxon>Trifolium</taxon>
    </lineage>
</organism>
<protein>
    <recommendedName>
        <fullName evidence="6">Secreted protein</fullName>
    </recommendedName>
</protein>
<reference evidence="3 5" key="1">
    <citation type="journal article" date="2014" name="Am. J. Bot.">
        <title>Genome assembly and annotation for red clover (Trifolium pratense; Fabaceae).</title>
        <authorList>
            <person name="Istvanek J."/>
            <person name="Jaros M."/>
            <person name="Krenek A."/>
            <person name="Repkova J."/>
        </authorList>
    </citation>
    <scope>NUCLEOTIDE SEQUENCE [LARGE SCALE GENOMIC DNA]</scope>
    <source>
        <strain evidence="5">cv. Tatra</strain>
        <tissue evidence="3">Young leaves</tissue>
    </source>
</reference>
<evidence type="ECO:0000256" key="1">
    <source>
        <dbReference type="SAM" id="SignalP"/>
    </source>
</evidence>
<dbReference type="EMBL" id="ASHM01005885">
    <property type="protein sequence ID" value="PNY13188.1"/>
    <property type="molecule type" value="Genomic_DNA"/>
</dbReference>
<accession>A0A2K3NUQ5</accession>
<dbReference type="EMBL" id="ASHM01001441">
    <property type="protein sequence ID" value="PNY06676.1"/>
    <property type="molecule type" value="Genomic_DNA"/>
</dbReference>
<proteinExistence type="predicted"/>
<dbReference type="AlphaFoldDB" id="A0A2K3NUQ5"/>
<evidence type="ECO:0000313" key="2">
    <source>
        <dbReference type="EMBL" id="PNY06676.1"/>
    </source>
</evidence>
<evidence type="ECO:0000313" key="3">
    <source>
        <dbReference type="EMBL" id="PNY06769.1"/>
    </source>
</evidence>
<evidence type="ECO:0000313" key="4">
    <source>
        <dbReference type="EMBL" id="PNY13188.1"/>
    </source>
</evidence>
<keyword evidence="1" id="KW-0732">Signal</keyword>
<dbReference type="EMBL" id="ASHM01001490">
    <property type="protein sequence ID" value="PNY06769.1"/>
    <property type="molecule type" value="Genomic_DNA"/>
</dbReference>
<feature type="chain" id="PRO_5015082942" description="Secreted protein" evidence="1">
    <location>
        <begin position="28"/>
        <end position="74"/>
    </location>
</feature>
<evidence type="ECO:0000313" key="5">
    <source>
        <dbReference type="Proteomes" id="UP000236291"/>
    </source>
</evidence>
<evidence type="ECO:0008006" key="6">
    <source>
        <dbReference type="Google" id="ProtNLM"/>
    </source>
</evidence>
<dbReference type="Proteomes" id="UP000236291">
    <property type="component" value="Unassembled WGS sequence"/>
</dbReference>
<comment type="caution">
    <text evidence="3">The sequence shown here is derived from an EMBL/GenBank/DDBJ whole genome shotgun (WGS) entry which is preliminary data.</text>
</comment>
<reference evidence="3 5" key="2">
    <citation type="journal article" date="2017" name="Front. Plant Sci.">
        <title>Gene Classification and Mining of Molecular Markers Useful in Red Clover (Trifolium pratense) Breeding.</title>
        <authorList>
            <person name="Istvanek J."/>
            <person name="Dluhosova J."/>
            <person name="Dluhos P."/>
            <person name="Patkova L."/>
            <person name="Nedelnik J."/>
            <person name="Repkova J."/>
        </authorList>
    </citation>
    <scope>NUCLEOTIDE SEQUENCE [LARGE SCALE GENOMIC DNA]</scope>
    <source>
        <strain evidence="5">cv. Tatra</strain>
        <tissue evidence="3">Young leaves</tissue>
    </source>
</reference>